<dbReference type="EMBL" id="AQPN01000051">
    <property type="protein sequence ID" value="EOR95393.1"/>
    <property type="molecule type" value="Genomic_DNA"/>
</dbReference>
<dbReference type="Proteomes" id="UP000014174">
    <property type="component" value="Unassembled WGS sequence"/>
</dbReference>
<dbReference type="InterPro" id="IPR021708">
    <property type="entry name" value="DUF3291"/>
</dbReference>
<keyword evidence="2" id="KW-0560">Oxidoreductase</keyword>
<dbReference type="eggNOG" id="ENOG5030G1W">
    <property type="taxonomic scope" value="Bacteria"/>
</dbReference>
<comment type="caution">
    <text evidence="2">The sequence shown here is derived from an EMBL/GenBank/DDBJ whole genome shotgun (WGS) entry which is preliminary data.</text>
</comment>
<dbReference type="InterPro" id="IPR049574">
    <property type="entry name" value="CrtA-like"/>
</dbReference>
<sequence length="211" mass="24255">MAIHRLPLSLNKKCSFYRLMGSGRNGTFDLSPDLQQWALLAVWKKQEDFDTFYAESFISRWWSNFTQEKWTVLCKPLSSHGTWNNQTPFGKDFDPTTYTGPVAVLTRATIRLSKLKGFWSNVDHVAQLMLKAKGYITSFGIGEAPVYKQATFSVWQSAEDIKAFAYGSAEHREVIKKTREENWYSEELFARFKIIKSMGTLSGKDPLENII</sequence>
<reference evidence="2 3" key="1">
    <citation type="journal article" date="2013" name="Genome Announc.">
        <title>Draft Genome Sequence of Arcticibacter svalbardensis Strain MN12-7T, a Member of the Family Sphingobacteriaceae Isolated from an Arctic Soil Sample.</title>
        <authorList>
            <person name="Shivaji S."/>
            <person name="Ara S."/>
            <person name="Prasad S."/>
            <person name="Manasa B.P."/>
            <person name="Begum Z."/>
            <person name="Singh A."/>
            <person name="Kumar Pinnaka A."/>
        </authorList>
    </citation>
    <scope>NUCLEOTIDE SEQUENCE [LARGE SCALE GENOMIC DNA]</scope>
    <source>
        <strain evidence="2 3">MN12-7</strain>
    </source>
</reference>
<dbReference type="PATRIC" id="fig|1150600.3.peg.1371"/>
<feature type="domain" description="DUF3291" evidence="1">
    <location>
        <begin position="108"/>
        <end position="185"/>
    </location>
</feature>
<protein>
    <submittedName>
        <fullName evidence="2">Spheroidene monooxygenase</fullName>
    </submittedName>
</protein>
<gene>
    <name evidence="2" type="ORF">ADIARSV_1394</name>
</gene>
<dbReference type="Pfam" id="PF11695">
    <property type="entry name" value="DUF3291"/>
    <property type="match status" value="1"/>
</dbReference>
<keyword evidence="2" id="KW-0503">Monooxygenase</keyword>
<organism evidence="2 3">
    <name type="scientific">Arcticibacter svalbardensis MN12-7</name>
    <dbReference type="NCBI Taxonomy" id="1150600"/>
    <lineage>
        <taxon>Bacteria</taxon>
        <taxon>Pseudomonadati</taxon>
        <taxon>Bacteroidota</taxon>
        <taxon>Sphingobacteriia</taxon>
        <taxon>Sphingobacteriales</taxon>
        <taxon>Sphingobacteriaceae</taxon>
        <taxon>Arcticibacter</taxon>
    </lineage>
</organism>
<proteinExistence type="predicted"/>
<name>R9GUM6_9SPHI</name>
<keyword evidence="3" id="KW-1185">Reference proteome</keyword>
<dbReference type="STRING" id="1150600.ADIARSV_1394"/>
<dbReference type="GO" id="GO:0004497">
    <property type="term" value="F:monooxygenase activity"/>
    <property type="evidence" value="ECO:0007669"/>
    <property type="project" value="UniProtKB-KW"/>
</dbReference>
<dbReference type="CDD" id="cd21650">
    <property type="entry name" value="CrtA-like"/>
    <property type="match status" value="1"/>
</dbReference>
<evidence type="ECO:0000313" key="2">
    <source>
        <dbReference type="EMBL" id="EOR95393.1"/>
    </source>
</evidence>
<accession>R9GUM6</accession>
<dbReference type="AlphaFoldDB" id="R9GUM6"/>
<evidence type="ECO:0000259" key="1">
    <source>
        <dbReference type="Pfam" id="PF11695"/>
    </source>
</evidence>
<evidence type="ECO:0000313" key="3">
    <source>
        <dbReference type="Proteomes" id="UP000014174"/>
    </source>
</evidence>